<accession>A0A554VS49</accession>
<evidence type="ECO:0008006" key="3">
    <source>
        <dbReference type="Google" id="ProtNLM"/>
    </source>
</evidence>
<sequence length="135" mass="15310">MKYFIYFFTSILIIGCSGDDDVVTNPDLNSSGLGGEWNLINVSGGFIGINENLDKGIIIWNFNETNKNVVITNNNMNDAINDILPTGTYNFSMVTINGNEELIINDRNLGNFELTNNEFTIDEQFRDGFRYTFQR</sequence>
<gene>
    <name evidence="1" type="ORF">FOF46_00425</name>
</gene>
<dbReference type="AlphaFoldDB" id="A0A554VS49"/>
<dbReference type="PROSITE" id="PS51257">
    <property type="entry name" value="PROKAR_LIPOPROTEIN"/>
    <property type="match status" value="1"/>
</dbReference>
<dbReference type="RefSeq" id="WP_109437493.1">
    <property type="nucleotide sequence ID" value="NZ_CANLFO010000004.1"/>
</dbReference>
<comment type="caution">
    <text evidence="1">The sequence shown here is derived from an EMBL/GenBank/DDBJ whole genome shotgun (WGS) entry which is preliminary data.</text>
</comment>
<organism evidence="1 2">
    <name type="scientific">Aquimarina algiphila</name>
    <dbReference type="NCBI Taxonomy" id="2047982"/>
    <lineage>
        <taxon>Bacteria</taxon>
        <taxon>Pseudomonadati</taxon>
        <taxon>Bacteroidota</taxon>
        <taxon>Flavobacteriia</taxon>
        <taxon>Flavobacteriales</taxon>
        <taxon>Flavobacteriaceae</taxon>
        <taxon>Aquimarina</taxon>
    </lineage>
</organism>
<dbReference type="EMBL" id="VLNR01000001">
    <property type="protein sequence ID" value="TSE11482.1"/>
    <property type="molecule type" value="Genomic_DNA"/>
</dbReference>
<proteinExistence type="predicted"/>
<dbReference type="Proteomes" id="UP000318833">
    <property type="component" value="Unassembled WGS sequence"/>
</dbReference>
<evidence type="ECO:0000313" key="2">
    <source>
        <dbReference type="Proteomes" id="UP000318833"/>
    </source>
</evidence>
<evidence type="ECO:0000313" key="1">
    <source>
        <dbReference type="EMBL" id="TSE11482.1"/>
    </source>
</evidence>
<keyword evidence="2" id="KW-1185">Reference proteome</keyword>
<dbReference type="OrthoDB" id="1201884at2"/>
<name>A0A554VS49_9FLAO</name>
<reference evidence="1 2" key="1">
    <citation type="submission" date="2019-07" db="EMBL/GenBank/DDBJ databases">
        <title>The draft genome sequence of Aquimarina algiphila M91.</title>
        <authorList>
            <person name="Meng X."/>
        </authorList>
    </citation>
    <scope>NUCLEOTIDE SEQUENCE [LARGE SCALE GENOMIC DNA]</scope>
    <source>
        <strain evidence="1 2">M91</strain>
    </source>
</reference>
<protein>
    <recommendedName>
        <fullName evidence="3">Lipocalin-like domain-containing protein</fullName>
    </recommendedName>
</protein>